<evidence type="ECO:0000313" key="2">
    <source>
        <dbReference type="EMBL" id="MCG7321161.1"/>
    </source>
</evidence>
<organism evidence="2 3">
    <name type="scientific">Arsenicicoccus bolidensis</name>
    <dbReference type="NCBI Taxonomy" id="229480"/>
    <lineage>
        <taxon>Bacteria</taxon>
        <taxon>Bacillati</taxon>
        <taxon>Actinomycetota</taxon>
        <taxon>Actinomycetes</taxon>
        <taxon>Micrococcales</taxon>
        <taxon>Intrasporangiaceae</taxon>
        <taxon>Arsenicicoccus</taxon>
    </lineage>
</organism>
<feature type="domain" description="N-acetyltransferase" evidence="1">
    <location>
        <begin position="144"/>
        <end position="284"/>
    </location>
</feature>
<evidence type="ECO:0000313" key="3">
    <source>
        <dbReference type="Proteomes" id="UP001521931"/>
    </source>
</evidence>
<gene>
    <name evidence="2" type="ORF">MHL29_04525</name>
</gene>
<dbReference type="PROSITE" id="PS51186">
    <property type="entry name" value="GNAT"/>
    <property type="match status" value="1"/>
</dbReference>
<accession>A0ABS9PZV0</accession>
<dbReference type="InterPro" id="IPR000182">
    <property type="entry name" value="GNAT_dom"/>
</dbReference>
<keyword evidence="3" id="KW-1185">Reference proteome</keyword>
<dbReference type="RefSeq" id="WP_239262618.1">
    <property type="nucleotide sequence ID" value="NZ_JAKRCV010000009.1"/>
</dbReference>
<sequence>MLRSRSPIQALTPADEDAAIAVCARRPDAHVFVAARIREGALRTTPGCVLGYADRGDPLGWRSLVWTGANVVPVEVGPDTAPAFAQRLRRRSRWASSLFGPSDEVLGLWALLSPSWGMPRAVRGSQPLMATTVPPSELGLALDPSVRLAGPDELDAVVPAAAAMFTEEIGYPPYVGSVASYRRSVASLIEQRRTYVVTEGPDVVFKADVGSVALGTAQIQGVWLAPHLRGRRRAGPAMAAVVEAVLAEHAARASLYVNDFNIAARATYARIGMREVGEFATVLL</sequence>
<dbReference type="InterPro" id="IPR016181">
    <property type="entry name" value="Acyl_CoA_acyltransferase"/>
</dbReference>
<reference evidence="2 3" key="1">
    <citation type="submission" date="2022-02" db="EMBL/GenBank/DDBJ databases">
        <title>Uncovering new skin microbiome diversity through culturing and metagenomics.</title>
        <authorList>
            <person name="Conlan S."/>
            <person name="Deming C."/>
            <person name="Nisc Comparative Sequencing Program N."/>
            <person name="Segre J.A."/>
        </authorList>
    </citation>
    <scope>NUCLEOTIDE SEQUENCE [LARGE SCALE GENOMIC DNA]</scope>
    <source>
        <strain evidence="2 3">ACRQZ</strain>
    </source>
</reference>
<dbReference type="EMBL" id="JAKRCV010000009">
    <property type="protein sequence ID" value="MCG7321161.1"/>
    <property type="molecule type" value="Genomic_DNA"/>
</dbReference>
<dbReference type="Pfam" id="PF13312">
    <property type="entry name" value="DUF4081"/>
    <property type="match status" value="1"/>
</dbReference>
<evidence type="ECO:0000259" key="1">
    <source>
        <dbReference type="PROSITE" id="PS51186"/>
    </source>
</evidence>
<dbReference type="InterPro" id="IPR025289">
    <property type="entry name" value="DUF4081"/>
</dbReference>
<dbReference type="SUPFAM" id="SSF55729">
    <property type="entry name" value="Acyl-CoA N-acyltransferases (Nat)"/>
    <property type="match status" value="1"/>
</dbReference>
<protein>
    <submittedName>
        <fullName evidence="2">DUF4081 domain-containing protein</fullName>
    </submittedName>
</protein>
<proteinExistence type="predicted"/>
<name>A0ABS9PZV0_9MICO</name>
<dbReference type="Proteomes" id="UP001521931">
    <property type="component" value="Unassembled WGS sequence"/>
</dbReference>
<comment type="caution">
    <text evidence="2">The sequence shown here is derived from an EMBL/GenBank/DDBJ whole genome shotgun (WGS) entry which is preliminary data.</text>
</comment>
<dbReference type="Gene3D" id="3.40.630.30">
    <property type="match status" value="1"/>
</dbReference>